<dbReference type="AlphaFoldDB" id="A0A0E1NBT5"/>
<evidence type="ECO:0000313" key="3">
    <source>
        <dbReference type="Proteomes" id="UP000048841"/>
    </source>
</evidence>
<dbReference type="InterPro" id="IPR036526">
    <property type="entry name" value="C-N_Hydrolase_sf"/>
</dbReference>
<dbReference type="Proteomes" id="UP000048841">
    <property type="component" value="Unassembled WGS sequence"/>
</dbReference>
<accession>A0A0E1NBT5</accession>
<dbReference type="Gene3D" id="3.60.110.10">
    <property type="entry name" value="Carbon-nitrogen hydrolase"/>
    <property type="match status" value="1"/>
</dbReference>
<feature type="transmembrane region" description="Helical" evidence="1">
    <location>
        <begin position="23"/>
        <end position="42"/>
    </location>
</feature>
<sequence length="408" mass="47796">MIEAFIPTLSLILLLKYAMKKRLIVIVIYLIIFNIVFFIFVFGEGSWEVIRLSYMLAPFALSLIINMQVILAIFFREKGAGYVLLSSFAPPLFFSFWDFGFIIPSHPLMIFYQFDALYKILPRFNRNIINIIILYVLPFFFLLPIRKSMFLIIIMFLFFFIRWKMVEQEKLGIKVLVVQTGMFLSKHDKIVELRNEIFKYNNADIVIFSESPAIGFKEGSRIAFTHNLLDEIKAKNDNKLYVLNNYGFVDGKKYKYNYNLSLYVMNGSMRIKAKNKLVPFWEVPGLFYSKSGWESKFFSVPSEKMREQYKFRGININSYICYEAMFAKHASDTNDLTIIQSNYESFKKGYDRIVKNGNILAYVNKSSGFNSFISVQNMGGTVFVDNTGKFHWDIYKKSVKQAVFLFEI</sequence>
<keyword evidence="1" id="KW-1133">Transmembrane helix</keyword>
<feature type="transmembrane region" description="Helical" evidence="1">
    <location>
        <begin position="82"/>
        <end position="104"/>
    </location>
</feature>
<gene>
    <name evidence="2" type="ORF">ERS137941_00586</name>
</gene>
<dbReference type="PATRIC" id="fig|630.129.peg.619"/>
<evidence type="ECO:0000313" key="2">
    <source>
        <dbReference type="EMBL" id="CFQ53644.1"/>
    </source>
</evidence>
<dbReference type="SUPFAM" id="SSF56317">
    <property type="entry name" value="Carbon-nitrogen hydrolase"/>
    <property type="match status" value="1"/>
</dbReference>
<keyword evidence="1" id="KW-0472">Membrane</keyword>
<organism evidence="2 3">
    <name type="scientific">Yersinia enterocolitica</name>
    <dbReference type="NCBI Taxonomy" id="630"/>
    <lineage>
        <taxon>Bacteria</taxon>
        <taxon>Pseudomonadati</taxon>
        <taxon>Pseudomonadota</taxon>
        <taxon>Gammaproteobacteria</taxon>
        <taxon>Enterobacterales</taxon>
        <taxon>Yersiniaceae</taxon>
        <taxon>Yersinia</taxon>
    </lineage>
</organism>
<keyword evidence="1" id="KW-0812">Transmembrane</keyword>
<reference evidence="2 3" key="1">
    <citation type="submission" date="2015-03" db="EMBL/GenBank/DDBJ databases">
        <authorList>
            <person name="Murphy D."/>
        </authorList>
    </citation>
    <scope>NUCLEOTIDE SEQUENCE [LARGE SCALE GENOMIC DNA]</scope>
    <source>
        <strain evidence="2 3">IP26249</strain>
    </source>
</reference>
<evidence type="ECO:0000256" key="1">
    <source>
        <dbReference type="SAM" id="Phobius"/>
    </source>
</evidence>
<feature type="transmembrane region" description="Helical" evidence="1">
    <location>
        <begin position="150"/>
        <end position="166"/>
    </location>
</feature>
<feature type="transmembrane region" description="Helical" evidence="1">
    <location>
        <begin position="124"/>
        <end position="143"/>
    </location>
</feature>
<proteinExistence type="predicted"/>
<feature type="transmembrane region" description="Helical" evidence="1">
    <location>
        <begin position="54"/>
        <end position="75"/>
    </location>
</feature>
<dbReference type="KEGG" id="yet:CH48_2291"/>
<dbReference type="EMBL" id="CGBR01000002">
    <property type="protein sequence ID" value="CFQ53644.1"/>
    <property type="molecule type" value="Genomic_DNA"/>
</dbReference>
<protein>
    <submittedName>
        <fullName evidence="2">Aatd</fullName>
    </submittedName>
</protein>
<name>A0A0E1NBT5_YEREN</name>